<feature type="transmembrane region" description="Helical" evidence="1">
    <location>
        <begin position="109"/>
        <end position="128"/>
    </location>
</feature>
<feature type="transmembrane region" description="Helical" evidence="1">
    <location>
        <begin position="343"/>
        <end position="365"/>
    </location>
</feature>
<dbReference type="PANTHER" id="PTHR30282:SF1">
    <property type="entry name" value="ABGT FAMILY TRANSPORTER"/>
    <property type="match status" value="1"/>
</dbReference>
<dbReference type="InterPro" id="IPR004697">
    <property type="entry name" value="AbgT"/>
</dbReference>
<gene>
    <name evidence="2" type="ORF">P344_03565</name>
</gene>
<feature type="transmembrane region" description="Helical" evidence="1">
    <location>
        <begin position="450"/>
        <end position="475"/>
    </location>
</feature>
<evidence type="ECO:0008006" key="4">
    <source>
        <dbReference type="Google" id="ProtNLM"/>
    </source>
</evidence>
<feature type="transmembrane region" description="Helical" evidence="1">
    <location>
        <begin position="423"/>
        <end position="443"/>
    </location>
</feature>
<keyword evidence="1" id="KW-0812">Transmembrane</keyword>
<dbReference type="Proteomes" id="UP000019260">
    <property type="component" value="Chromosome"/>
</dbReference>
<keyword evidence="1" id="KW-1133">Transmembrane helix</keyword>
<evidence type="ECO:0000256" key="1">
    <source>
        <dbReference type="SAM" id="Phobius"/>
    </source>
</evidence>
<proteinExistence type="predicted"/>
<dbReference type="Pfam" id="PF03806">
    <property type="entry name" value="ABG_transport"/>
    <property type="match status" value="1"/>
</dbReference>
<feature type="transmembrane region" description="Helical" evidence="1">
    <location>
        <begin position="234"/>
        <end position="252"/>
    </location>
</feature>
<evidence type="ECO:0000313" key="2">
    <source>
        <dbReference type="EMBL" id="AHI58054.1"/>
    </source>
</evidence>
<dbReference type="OrthoDB" id="3314392at2"/>
<dbReference type="HOGENOM" id="CLU_040132_0_0_14"/>
<accession>W6AWF1</accession>
<reference evidence="2 3" key="1">
    <citation type="submission" date="2013-09" db="EMBL/GenBank/DDBJ databases">
        <title>Complete genome sequence of Spiroplasma mirum suckling mouse cataract agent.</title>
        <authorList>
            <person name="Landry C.A."/>
            <person name="Bastian F.O."/>
            <person name="Thune R.L."/>
        </authorList>
    </citation>
    <scope>NUCLEOTIDE SEQUENCE [LARGE SCALE GENOMIC DNA]</scope>
    <source>
        <strain evidence="2 3">SMCA</strain>
    </source>
</reference>
<dbReference type="eggNOG" id="COG2978">
    <property type="taxonomic scope" value="Bacteria"/>
</dbReference>
<dbReference type="GO" id="GO:0015558">
    <property type="term" value="F:secondary active p-aminobenzoyl-glutamate transmembrane transporter activity"/>
    <property type="evidence" value="ECO:0007669"/>
    <property type="project" value="InterPro"/>
</dbReference>
<evidence type="ECO:0000313" key="3">
    <source>
        <dbReference type="Proteomes" id="UP000019260"/>
    </source>
</evidence>
<feature type="transmembrane region" description="Helical" evidence="1">
    <location>
        <begin position="188"/>
        <end position="207"/>
    </location>
</feature>
<feature type="transmembrane region" description="Helical" evidence="1">
    <location>
        <begin position="520"/>
        <end position="541"/>
    </location>
</feature>
<name>W6AWF1_9MOLU</name>
<dbReference type="GO" id="GO:1902604">
    <property type="term" value="P:p-aminobenzoyl-glutamate transmembrane transport"/>
    <property type="evidence" value="ECO:0007669"/>
    <property type="project" value="InterPro"/>
</dbReference>
<dbReference type="RefSeq" id="WP_025317387.1">
    <property type="nucleotide sequence ID" value="NZ_CP006720.1"/>
</dbReference>
<dbReference type="STRING" id="838561.P344_03565"/>
<dbReference type="KEGG" id="smia:P344_03565"/>
<protein>
    <recommendedName>
        <fullName evidence="4">Aminobenzoyl-glutamate transporter</fullName>
    </recommendedName>
</protein>
<dbReference type="AlphaFoldDB" id="W6AWF1"/>
<feature type="transmembrane region" description="Helical" evidence="1">
    <location>
        <begin position="292"/>
        <end position="316"/>
    </location>
</feature>
<dbReference type="PATRIC" id="fig|838561.3.peg.688"/>
<organism evidence="2 3">
    <name type="scientific">Spiroplasma mirum ATCC 29335</name>
    <dbReference type="NCBI Taxonomy" id="838561"/>
    <lineage>
        <taxon>Bacteria</taxon>
        <taxon>Bacillati</taxon>
        <taxon>Mycoplasmatota</taxon>
        <taxon>Mollicutes</taxon>
        <taxon>Entomoplasmatales</taxon>
        <taxon>Spiroplasmataceae</taxon>
        <taxon>Spiroplasma</taxon>
    </lineage>
</organism>
<dbReference type="EMBL" id="CP006720">
    <property type="protein sequence ID" value="AHI58054.1"/>
    <property type="molecule type" value="Genomic_DNA"/>
</dbReference>
<feature type="transmembrane region" description="Helical" evidence="1">
    <location>
        <begin position="386"/>
        <end position="403"/>
    </location>
</feature>
<keyword evidence="1" id="KW-0472">Membrane</keyword>
<keyword evidence="3" id="KW-1185">Reference proteome</keyword>
<dbReference type="PANTHER" id="PTHR30282">
    <property type="entry name" value="P-AMINOBENZOYL GLUTAMATE TRANSPORTER"/>
    <property type="match status" value="1"/>
</dbReference>
<feature type="transmembrane region" description="Helical" evidence="1">
    <location>
        <begin position="481"/>
        <end position="499"/>
    </location>
</feature>
<sequence length="595" mass="66773">MRERTEQSRSLKFRVKFNAIFGKVGNKTLNGIEWLGNKLPKPFYLFIYLTLIIMVLAMILHFVFPEGITIYNIYVRENQQVEKVYQLKFFNLFSGEGIIWWLTNFITNFTGLVTIGVVLITTLCITVAEKSGFIDVSLQKMASRVPKVLLTPVCILIGCISSVASDAGYLILIPLAGVLYYKANRHPLVGIVAMFAGVSAGFAGNLIPASSEFLLTSSTNSFFNKEVMNALSNWYFTILLIPIYTLVGWFVTDKIVEKRIINRYAHMTTIDEFEINGVQQERFKLTKEERRGMWFVLGFSLIYLTIILIMMFVPYAPFNAPFNPDFSATLNAKAPGLANQYSILPHLVLVIAFLFLGIGLAYGYAAKTFKTKDDFTETLTFGLKRSASTLVIFLVMSQFIATLSKTKLDMAGAYYLGQGIQGINPTLTIFIFVVLIAFINLFMGSLSAKWFVLGPIFAIALEQAGIHPAATVMAYRVGDSATNIISPIMTYFPLVLMYGQNWIKKEHHADFKIGSLMSLMVPYSFFFFLSSTAIFLIWFALGIPVGVNGPIYIEQSAFASTIMKVGASEWVNMNPKALWQVRGFQINNNFSYNLN</sequence>
<feature type="transmembrane region" description="Helical" evidence="1">
    <location>
        <begin position="43"/>
        <end position="64"/>
    </location>
</feature>